<evidence type="ECO:0000313" key="3">
    <source>
        <dbReference type="Proteomes" id="UP001372834"/>
    </source>
</evidence>
<dbReference type="AlphaFoldDB" id="A0AAN8SEE1"/>
<feature type="region of interest" description="Disordered" evidence="1">
    <location>
        <begin position="31"/>
        <end position="75"/>
    </location>
</feature>
<reference evidence="2 3" key="1">
    <citation type="submission" date="2023-10" db="EMBL/GenBank/DDBJ databases">
        <title>Genomes of two closely related lineages of the louse Polyplax serrata with different host specificities.</title>
        <authorList>
            <person name="Martinu J."/>
            <person name="Tarabai H."/>
            <person name="Stefka J."/>
            <person name="Hypsa V."/>
        </authorList>
    </citation>
    <scope>NUCLEOTIDE SEQUENCE [LARGE SCALE GENOMIC DNA]</scope>
    <source>
        <strain evidence="2">HR10_N</strain>
    </source>
</reference>
<feature type="compositionally biased region" description="Basic residues" evidence="1">
    <location>
        <begin position="50"/>
        <end position="61"/>
    </location>
</feature>
<evidence type="ECO:0000256" key="1">
    <source>
        <dbReference type="SAM" id="MobiDB-lite"/>
    </source>
</evidence>
<accession>A0AAN8SEE1</accession>
<proteinExistence type="predicted"/>
<comment type="caution">
    <text evidence="2">The sequence shown here is derived from an EMBL/GenBank/DDBJ whole genome shotgun (WGS) entry which is preliminary data.</text>
</comment>
<dbReference type="EMBL" id="JAWJWE010000001">
    <property type="protein sequence ID" value="KAK6645508.1"/>
    <property type="molecule type" value="Genomic_DNA"/>
</dbReference>
<evidence type="ECO:0000313" key="2">
    <source>
        <dbReference type="EMBL" id="KAK6645508.1"/>
    </source>
</evidence>
<gene>
    <name evidence="2" type="ORF">RUM43_001785</name>
</gene>
<sequence>MSEVASLNGCSKARSASICAPGCSSMEVLALSGQLPPSGGGTPDSSTPSGRRRRPAARSQRKPTGGEMSPLKTEG</sequence>
<organism evidence="2 3">
    <name type="scientific">Polyplax serrata</name>
    <name type="common">Common mouse louse</name>
    <dbReference type="NCBI Taxonomy" id="468196"/>
    <lineage>
        <taxon>Eukaryota</taxon>
        <taxon>Metazoa</taxon>
        <taxon>Ecdysozoa</taxon>
        <taxon>Arthropoda</taxon>
        <taxon>Hexapoda</taxon>
        <taxon>Insecta</taxon>
        <taxon>Pterygota</taxon>
        <taxon>Neoptera</taxon>
        <taxon>Paraneoptera</taxon>
        <taxon>Psocodea</taxon>
        <taxon>Troctomorpha</taxon>
        <taxon>Phthiraptera</taxon>
        <taxon>Anoplura</taxon>
        <taxon>Polyplacidae</taxon>
        <taxon>Polyplax</taxon>
    </lineage>
</organism>
<name>A0AAN8SEE1_POLSC</name>
<protein>
    <submittedName>
        <fullName evidence="2">Uncharacterized protein</fullName>
    </submittedName>
</protein>
<dbReference type="Proteomes" id="UP001372834">
    <property type="component" value="Unassembled WGS sequence"/>
</dbReference>